<keyword evidence="9 10" id="KW-0472">Membrane</keyword>
<keyword evidence="14" id="KW-1185">Reference proteome</keyword>
<keyword evidence="5" id="KW-0677">Repeat</keyword>
<keyword evidence="7" id="KW-0067">ATP-binding</keyword>
<gene>
    <name evidence="13" type="ORF">FDP41_008632</name>
</gene>
<evidence type="ECO:0000256" key="2">
    <source>
        <dbReference type="ARBA" id="ARBA00009726"/>
    </source>
</evidence>
<dbReference type="SMART" id="SM00382">
    <property type="entry name" value="AAA"/>
    <property type="match status" value="1"/>
</dbReference>
<evidence type="ECO:0008006" key="15">
    <source>
        <dbReference type="Google" id="ProtNLM"/>
    </source>
</evidence>
<proteinExistence type="inferred from homology"/>
<feature type="domain" description="ABC transmembrane type-1" evidence="12">
    <location>
        <begin position="72"/>
        <end position="316"/>
    </location>
</feature>
<evidence type="ECO:0000313" key="14">
    <source>
        <dbReference type="Proteomes" id="UP000444721"/>
    </source>
</evidence>
<dbReference type="GO" id="GO:0005524">
    <property type="term" value="F:ATP binding"/>
    <property type="evidence" value="ECO:0007669"/>
    <property type="project" value="UniProtKB-KW"/>
</dbReference>
<evidence type="ECO:0000259" key="11">
    <source>
        <dbReference type="PROSITE" id="PS50893"/>
    </source>
</evidence>
<accession>A0A6A5BGK5</accession>
<feature type="transmembrane region" description="Helical" evidence="10">
    <location>
        <begin position="191"/>
        <end position="224"/>
    </location>
</feature>
<comment type="similarity">
    <text evidence="2">Belongs to the ABC transporter superfamily. ABCC family. Conjugate transporter (TC 3.A.1.208) subfamily.</text>
</comment>
<dbReference type="InterPro" id="IPR027417">
    <property type="entry name" value="P-loop_NTPase"/>
</dbReference>
<dbReference type="GeneID" id="68115850"/>
<comment type="subcellular location">
    <subcellularLocation>
        <location evidence="1">Vacuole membrane</location>
        <topology evidence="1">Multi-pass membrane protein</topology>
    </subcellularLocation>
</comment>
<feature type="domain" description="ABC transporter" evidence="11">
    <location>
        <begin position="370"/>
        <end position="594"/>
    </location>
</feature>
<evidence type="ECO:0000256" key="7">
    <source>
        <dbReference type="ARBA" id="ARBA00022840"/>
    </source>
</evidence>
<dbReference type="OMA" id="RENWWSA"/>
<dbReference type="Pfam" id="PF00005">
    <property type="entry name" value="ABC_tran"/>
    <property type="match status" value="1"/>
</dbReference>
<dbReference type="Gene3D" id="1.20.1560.10">
    <property type="entry name" value="ABC transporter type 1, transmembrane domain"/>
    <property type="match status" value="1"/>
</dbReference>
<keyword evidence="6" id="KW-0547">Nucleotide-binding</keyword>
<evidence type="ECO:0000259" key="12">
    <source>
        <dbReference type="PROSITE" id="PS50929"/>
    </source>
</evidence>
<evidence type="ECO:0000256" key="8">
    <source>
        <dbReference type="ARBA" id="ARBA00022989"/>
    </source>
</evidence>
<dbReference type="Gene3D" id="3.40.50.300">
    <property type="entry name" value="P-loop containing nucleotide triphosphate hydrolases"/>
    <property type="match status" value="1"/>
</dbReference>
<organism evidence="13 14">
    <name type="scientific">Naegleria fowleri</name>
    <name type="common">Brain eating amoeba</name>
    <dbReference type="NCBI Taxonomy" id="5763"/>
    <lineage>
        <taxon>Eukaryota</taxon>
        <taxon>Discoba</taxon>
        <taxon>Heterolobosea</taxon>
        <taxon>Tetramitia</taxon>
        <taxon>Eutetramitia</taxon>
        <taxon>Vahlkampfiidae</taxon>
        <taxon>Naegleria</taxon>
    </lineage>
</organism>
<dbReference type="PROSITE" id="PS50929">
    <property type="entry name" value="ABC_TM1F"/>
    <property type="match status" value="1"/>
</dbReference>
<dbReference type="FunFam" id="3.40.50.300:FF:000610">
    <property type="entry name" value="Multidrug resistance-associated ABC transporter"/>
    <property type="match status" value="1"/>
</dbReference>
<dbReference type="InterPro" id="IPR050173">
    <property type="entry name" value="ABC_transporter_C-like"/>
</dbReference>
<dbReference type="CDD" id="cd03244">
    <property type="entry name" value="ABCC_MRP_domain2"/>
    <property type="match status" value="1"/>
</dbReference>
<feature type="transmembrane region" description="Helical" evidence="10">
    <location>
        <begin position="58"/>
        <end position="80"/>
    </location>
</feature>
<evidence type="ECO:0000256" key="6">
    <source>
        <dbReference type="ARBA" id="ARBA00022741"/>
    </source>
</evidence>
<dbReference type="VEuPathDB" id="AmoebaDB:NF0050100"/>
<evidence type="ECO:0000256" key="9">
    <source>
        <dbReference type="ARBA" id="ARBA00023136"/>
    </source>
</evidence>
<dbReference type="GO" id="GO:0005774">
    <property type="term" value="C:vacuolar membrane"/>
    <property type="evidence" value="ECO:0007669"/>
    <property type="project" value="UniProtKB-SubCell"/>
</dbReference>
<dbReference type="RefSeq" id="XP_044557841.1">
    <property type="nucleotide sequence ID" value="XM_044712507.1"/>
</dbReference>
<evidence type="ECO:0000256" key="5">
    <source>
        <dbReference type="ARBA" id="ARBA00022737"/>
    </source>
</evidence>
<dbReference type="FunFam" id="1.20.1560.10:FF:000010">
    <property type="entry name" value="Multidrug resistance-associated ABC transporter"/>
    <property type="match status" value="1"/>
</dbReference>
<evidence type="ECO:0000313" key="13">
    <source>
        <dbReference type="EMBL" id="KAF0973128.1"/>
    </source>
</evidence>
<sequence>MAQGSPKDENFHKEYLQHMSEDSNKHIQLDPPLKNKKIKAPQKSKEDRAKGHIDYKLYLQYLSYMGGIIPTVVILALFTLSQTVQSLNSWFLAFWSKQTNSGAINSTTEQSLFIGIYIALGIGCAVCIFLSEVLMSVFGLKAAKKLHDTAFSKLMAAPIVFFDTTPVGRIMNRFSSDIEIIDNSLITSFKSLLGCLFSVLGTLLVISIIVPWFMIPIIPGIIIYWRTQIYYQKTGCEIKRLISTSKSPLLSHFMETIKGCSVIRSQRKQNIYTKENERLVDQLNLAIFTQIVAQRWIALRLKFFWATMTGLCLSYALSVTNNAEWLVRYSTDLENDMNAIERILHYCQELPHEESNNEISITDWPSNGTIMLKNVSLKYSTDSEFVLNNINVEIHQGEKIGIIGRTGSGKSSLLSILTRSAGYVQGVVQIDDVDIENISVKMLRSKIAVIPQESSMFSGSLRFNIDPLNQFEDEKIWHALEKVNMKDRVLQMDNELQFPVSENGENFSMGERQLLCICRALLKNSKIVIMDEATSHIDEETDFTVQESLKKEFSDKTVLNIAHRLNTITDSDRIMLIENGSLIAFDIPENVFQILK</sequence>
<dbReference type="VEuPathDB" id="AmoebaDB:NfTy_086550"/>
<dbReference type="EMBL" id="VFQX01000062">
    <property type="protein sequence ID" value="KAF0973128.1"/>
    <property type="molecule type" value="Genomic_DNA"/>
</dbReference>
<dbReference type="Pfam" id="PF00664">
    <property type="entry name" value="ABC_membrane"/>
    <property type="match status" value="1"/>
</dbReference>
<dbReference type="InterPro" id="IPR003439">
    <property type="entry name" value="ABC_transporter-like_ATP-bd"/>
</dbReference>
<protein>
    <recommendedName>
        <fullName evidence="15">ABC transporter domain-containing protein</fullName>
    </recommendedName>
</protein>
<dbReference type="SUPFAM" id="SSF52540">
    <property type="entry name" value="P-loop containing nucleoside triphosphate hydrolases"/>
    <property type="match status" value="1"/>
</dbReference>
<evidence type="ECO:0000256" key="1">
    <source>
        <dbReference type="ARBA" id="ARBA00004128"/>
    </source>
</evidence>
<dbReference type="OrthoDB" id="6500128at2759"/>
<evidence type="ECO:0000256" key="4">
    <source>
        <dbReference type="ARBA" id="ARBA00022692"/>
    </source>
</evidence>
<dbReference type="Proteomes" id="UP000444721">
    <property type="component" value="Unassembled WGS sequence"/>
</dbReference>
<dbReference type="InterPro" id="IPR036640">
    <property type="entry name" value="ABC1_TM_sf"/>
</dbReference>
<comment type="caution">
    <text evidence="13">The sequence shown here is derived from an EMBL/GenBank/DDBJ whole genome shotgun (WGS) entry which is preliminary data.</text>
</comment>
<dbReference type="InterPro" id="IPR003593">
    <property type="entry name" value="AAA+_ATPase"/>
</dbReference>
<dbReference type="PANTHER" id="PTHR24223:SF443">
    <property type="entry name" value="MULTIDRUG-RESISTANCE LIKE PROTEIN 1, ISOFORM I"/>
    <property type="match status" value="1"/>
</dbReference>
<keyword evidence="3" id="KW-0813">Transport</keyword>
<name>A0A6A5BGK5_NAEFO</name>
<dbReference type="InterPro" id="IPR011527">
    <property type="entry name" value="ABC1_TM_dom"/>
</dbReference>
<dbReference type="GO" id="GO:0140359">
    <property type="term" value="F:ABC-type transporter activity"/>
    <property type="evidence" value="ECO:0007669"/>
    <property type="project" value="InterPro"/>
</dbReference>
<dbReference type="VEuPathDB" id="AmoebaDB:FDP41_008632"/>
<evidence type="ECO:0000256" key="10">
    <source>
        <dbReference type="SAM" id="Phobius"/>
    </source>
</evidence>
<dbReference type="PROSITE" id="PS50893">
    <property type="entry name" value="ABC_TRANSPORTER_2"/>
    <property type="match status" value="1"/>
</dbReference>
<dbReference type="GO" id="GO:0016887">
    <property type="term" value="F:ATP hydrolysis activity"/>
    <property type="evidence" value="ECO:0007669"/>
    <property type="project" value="InterPro"/>
</dbReference>
<evidence type="ECO:0000256" key="3">
    <source>
        <dbReference type="ARBA" id="ARBA00022448"/>
    </source>
</evidence>
<dbReference type="AlphaFoldDB" id="A0A6A5BGK5"/>
<feature type="transmembrane region" description="Helical" evidence="10">
    <location>
        <begin position="114"/>
        <end position="138"/>
    </location>
</feature>
<dbReference type="PANTHER" id="PTHR24223">
    <property type="entry name" value="ATP-BINDING CASSETTE SUB-FAMILY C"/>
    <property type="match status" value="1"/>
</dbReference>
<dbReference type="SUPFAM" id="SSF90123">
    <property type="entry name" value="ABC transporter transmembrane region"/>
    <property type="match status" value="1"/>
</dbReference>
<reference evidence="13 14" key="1">
    <citation type="journal article" date="2019" name="Sci. Rep.">
        <title>Nanopore sequencing improves the draft genome of the human pathogenic amoeba Naegleria fowleri.</title>
        <authorList>
            <person name="Liechti N."/>
            <person name="Schurch N."/>
            <person name="Bruggmann R."/>
            <person name="Wittwer M."/>
        </authorList>
    </citation>
    <scope>NUCLEOTIDE SEQUENCE [LARGE SCALE GENOMIC DNA]</scope>
    <source>
        <strain evidence="13 14">ATCC 30894</strain>
    </source>
</reference>
<keyword evidence="8 10" id="KW-1133">Transmembrane helix</keyword>
<keyword evidence="4 10" id="KW-0812">Transmembrane</keyword>